<proteinExistence type="predicted"/>
<accession>A0A4S8KIS0</accession>
<dbReference type="Proteomes" id="UP000297245">
    <property type="component" value="Unassembled WGS sequence"/>
</dbReference>
<feature type="compositionally biased region" description="Basic residues" evidence="1">
    <location>
        <begin position="96"/>
        <end position="107"/>
    </location>
</feature>
<dbReference type="AlphaFoldDB" id="A0A4S8KIS0"/>
<evidence type="ECO:0000313" key="2">
    <source>
        <dbReference type="EMBL" id="THU75346.1"/>
    </source>
</evidence>
<evidence type="ECO:0000313" key="3">
    <source>
        <dbReference type="Proteomes" id="UP000297245"/>
    </source>
</evidence>
<gene>
    <name evidence="2" type="ORF">K435DRAFT_814428</name>
</gene>
<name>A0A4S8KIS0_DENBC</name>
<organism evidence="2 3">
    <name type="scientific">Dendrothele bispora (strain CBS 962.96)</name>
    <dbReference type="NCBI Taxonomy" id="1314807"/>
    <lineage>
        <taxon>Eukaryota</taxon>
        <taxon>Fungi</taxon>
        <taxon>Dikarya</taxon>
        <taxon>Basidiomycota</taxon>
        <taxon>Agaricomycotina</taxon>
        <taxon>Agaricomycetes</taxon>
        <taxon>Agaricomycetidae</taxon>
        <taxon>Agaricales</taxon>
        <taxon>Agaricales incertae sedis</taxon>
        <taxon>Dendrothele</taxon>
    </lineage>
</organism>
<protein>
    <submittedName>
        <fullName evidence="2">Uncharacterized protein</fullName>
    </submittedName>
</protein>
<dbReference type="EMBL" id="ML182323">
    <property type="protein sequence ID" value="THU75346.1"/>
    <property type="molecule type" value="Genomic_DNA"/>
</dbReference>
<evidence type="ECO:0000256" key="1">
    <source>
        <dbReference type="SAM" id="MobiDB-lite"/>
    </source>
</evidence>
<sequence length="233" mass="25148">MQYNWFNGAVPGIPPIPMPMPMAAPMAAPLPLPNLNNIFGLLGGGGGMPGALPGAGPAFNPLPPIRTVPPMPIPGLAAIAPPPLLPPAVPATRKTVPARRSSRKRVQTTKIGNTTETGSRRWYWWDVVWSESESEWEGKGKRKSWTLIRDKDDVIPNDYDFIVGLGGKSVVGESGELSIRKGSFSMARVLPSGPLSVMVWQWKKGRVLVSRTKTVERAGTFGESAPGAHSRRR</sequence>
<keyword evidence="3" id="KW-1185">Reference proteome</keyword>
<reference evidence="2 3" key="1">
    <citation type="journal article" date="2019" name="Nat. Ecol. Evol.">
        <title>Megaphylogeny resolves global patterns of mushroom evolution.</title>
        <authorList>
            <person name="Varga T."/>
            <person name="Krizsan K."/>
            <person name="Foldi C."/>
            <person name="Dima B."/>
            <person name="Sanchez-Garcia M."/>
            <person name="Sanchez-Ramirez S."/>
            <person name="Szollosi G.J."/>
            <person name="Szarkandi J.G."/>
            <person name="Papp V."/>
            <person name="Albert L."/>
            <person name="Andreopoulos W."/>
            <person name="Angelini C."/>
            <person name="Antonin V."/>
            <person name="Barry K.W."/>
            <person name="Bougher N.L."/>
            <person name="Buchanan P."/>
            <person name="Buyck B."/>
            <person name="Bense V."/>
            <person name="Catcheside P."/>
            <person name="Chovatia M."/>
            <person name="Cooper J."/>
            <person name="Damon W."/>
            <person name="Desjardin D."/>
            <person name="Finy P."/>
            <person name="Geml J."/>
            <person name="Haridas S."/>
            <person name="Hughes K."/>
            <person name="Justo A."/>
            <person name="Karasinski D."/>
            <person name="Kautmanova I."/>
            <person name="Kiss B."/>
            <person name="Kocsube S."/>
            <person name="Kotiranta H."/>
            <person name="LaButti K.M."/>
            <person name="Lechner B.E."/>
            <person name="Liimatainen K."/>
            <person name="Lipzen A."/>
            <person name="Lukacs Z."/>
            <person name="Mihaltcheva S."/>
            <person name="Morgado L.N."/>
            <person name="Niskanen T."/>
            <person name="Noordeloos M.E."/>
            <person name="Ohm R.A."/>
            <person name="Ortiz-Santana B."/>
            <person name="Ovrebo C."/>
            <person name="Racz N."/>
            <person name="Riley R."/>
            <person name="Savchenko A."/>
            <person name="Shiryaev A."/>
            <person name="Soop K."/>
            <person name="Spirin V."/>
            <person name="Szebenyi C."/>
            <person name="Tomsovsky M."/>
            <person name="Tulloss R.E."/>
            <person name="Uehling J."/>
            <person name="Grigoriev I.V."/>
            <person name="Vagvolgyi C."/>
            <person name="Papp T."/>
            <person name="Martin F.M."/>
            <person name="Miettinen O."/>
            <person name="Hibbett D.S."/>
            <person name="Nagy L.G."/>
        </authorList>
    </citation>
    <scope>NUCLEOTIDE SEQUENCE [LARGE SCALE GENOMIC DNA]</scope>
    <source>
        <strain evidence="2 3">CBS 962.96</strain>
    </source>
</reference>
<feature type="region of interest" description="Disordered" evidence="1">
    <location>
        <begin position="88"/>
        <end position="107"/>
    </location>
</feature>